<evidence type="ECO:0000313" key="1">
    <source>
        <dbReference type="EMBL" id="PRR68950.1"/>
    </source>
</evidence>
<comment type="caution">
    <text evidence="1">The sequence shown here is derived from an EMBL/GenBank/DDBJ whole genome shotgun (WGS) entry which is preliminary data.</text>
</comment>
<sequence>MTTKSPVVAGQQTVYSFNRYKIIAAPGLETRGLYIKTPAGPGFFPLMHWLH</sequence>
<proteinExistence type="predicted"/>
<evidence type="ECO:0000313" key="2">
    <source>
        <dbReference type="Proteomes" id="UP000239430"/>
    </source>
</evidence>
<reference evidence="1 2" key="1">
    <citation type="submission" date="2018-03" db="EMBL/GenBank/DDBJ databases">
        <title>Genome sequence of Moorella stamsii DSM 26217.</title>
        <authorList>
            <person name="Poehlein A."/>
            <person name="Daniel R."/>
        </authorList>
    </citation>
    <scope>NUCLEOTIDE SEQUENCE [LARGE SCALE GENOMIC DNA]</scope>
    <source>
        <strain evidence="2">DSM 26217</strain>
    </source>
</reference>
<gene>
    <name evidence="1" type="ORF">MOST_32320</name>
</gene>
<name>A0A9X7P4S3_9FIRM</name>
<protein>
    <submittedName>
        <fullName evidence="1">Uncharacterized protein</fullName>
    </submittedName>
</protein>
<accession>A0A9X7P4S3</accession>
<organism evidence="1 2">
    <name type="scientific">Neomoorella stamsii</name>
    <dbReference type="NCBI Taxonomy" id="1266720"/>
    <lineage>
        <taxon>Bacteria</taxon>
        <taxon>Bacillati</taxon>
        <taxon>Bacillota</taxon>
        <taxon>Clostridia</taxon>
        <taxon>Neomoorellales</taxon>
        <taxon>Neomoorellaceae</taxon>
        <taxon>Neomoorella</taxon>
    </lineage>
</organism>
<dbReference type="AlphaFoldDB" id="A0A9X7P4S3"/>
<keyword evidence="2" id="KW-1185">Reference proteome</keyword>
<dbReference type="Proteomes" id="UP000239430">
    <property type="component" value="Unassembled WGS sequence"/>
</dbReference>
<dbReference type="EMBL" id="PVXL01000078">
    <property type="protein sequence ID" value="PRR68950.1"/>
    <property type="molecule type" value="Genomic_DNA"/>
</dbReference>